<feature type="transmembrane region" description="Helical" evidence="8">
    <location>
        <begin position="213"/>
        <end position="236"/>
    </location>
</feature>
<feature type="transmembrane region" description="Helical" evidence="8">
    <location>
        <begin position="303"/>
        <end position="328"/>
    </location>
</feature>
<evidence type="ECO:0000256" key="1">
    <source>
        <dbReference type="ARBA" id="ARBA00004127"/>
    </source>
</evidence>
<keyword evidence="4 8" id="KW-0812">Transmembrane</keyword>
<dbReference type="InterPro" id="IPR051788">
    <property type="entry name" value="MFS_Transporter"/>
</dbReference>
<sequence length="482" mass="52486">MTEKIESPPAHHPNALERLTSLVTGEEPPATPTTGEYHTNYVFARLREDKPPPGRYHMWGMLAALYLVMFLAGWNDGTQGPLLPSLQEYYNINYLVISIIWVFNMLGFLLAGLTNVFLTDRFGFGIVAPFGAMCQVLGYIFMCWGPPYPLFCFAFVCSGYGLGLQDAQVNTMASRLPNANNLLFLMHAVYGLGATASPLVATQFVKHVRSKVYYYYFVSLGLGLATAVTLLVVFQLRTEDQVAGRRVEDHPESVPQAVTETETKSDGEGGAEVAAPAARTVKTGPTSSGSKMKQIMRISATHYMALFILLYVGVEVGIGGWATSFLIAERGGGDSSGYVSAGYFGGLTIGRVVLIPVTNFIGKRLATHVFTLLCIALMVVVWTVKSLIGNAVAYAFVGVFLGPMYPIVMIVILDVMPFELQAGTIGWIASLGQVGSAFMPFVTGAISQKHGVWILQPLMISIMGVWMVCWALVPRTRVQQRA</sequence>
<dbReference type="GeneID" id="95984956"/>
<dbReference type="PROSITE" id="PS50850">
    <property type="entry name" value="MFS"/>
    <property type="match status" value="1"/>
</dbReference>
<evidence type="ECO:0000256" key="6">
    <source>
        <dbReference type="ARBA" id="ARBA00023136"/>
    </source>
</evidence>
<feature type="transmembrane region" description="Helical" evidence="8">
    <location>
        <begin position="365"/>
        <end position="385"/>
    </location>
</feature>
<dbReference type="PANTHER" id="PTHR23514">
    <property type="entry name" value="BYPASS OF STOP CODON PROTEIN 6"/>
    <property type="match status" value="1"/>
</dbReference>
<gene>
    <name evidence="10" type="ORF">Q8F55_003913</name>
</gene>
<evidence type="ECO:0000313" key="10">
    <source>
        <dbReference type="EMBL" id="KAL1409914.1"/>
    </source>
</evidence>
<keyword evidence="5 8" id="KW-1133">Transmembrane helix</keyword>
<evidence type="ECO:0000259" key="9">
    <source>
        <dbReference type="PROSITE" id="PS50850"/>
    </source>
</evidence>
<dbReference type="Pfam" id="PF07690">
    <property type="entry name" value="MFS_1"/>
    <property type="match status" value="1"/>
</dbReference>
<dbReference type="Gene3D" id="1.20.1250.20">
    <property type="entry name" value="MFS general substrate transporter like domains"/>
    <property type="match status" value="1"/>
</dbReference>
<dbReference type="RefSeq" id="XP_069209858.1">
    <property type="nucleotide sequence ID" value="XM_069352440.1"/>
</dbReference>
<feature type="transmembrane region" description="Helical" evidence="8">
    <location>
        <begin position="391"/>
        <end position="413"/>
    </location>
</feature>
<feature type="transmembrane region" description="Helical" evidence="8">
    <location>
        <begin position="56"/>
        <end position="74"/>
    </location>
</feature>
<evidence type="ECO:0000313" key="11">
    <source>
        <dbReference type="Proteomes" id="UP001565368"/>
    </source>
</evidence>
<evidence type="ECO:0000256" key="3">
    <source>
        <dbReference type="ARBA" id="ARBA00022448"/>
    </source>
</evidence>
<dbReference type="InterPro" id="IPR011701">
    <property type="entry name" value="MFS"/>
</dbReference>
<dbReference type="EMBL" id="JBBXJM010000003">
    <property type="protein sequence ID" value="KAL1409914.1"/>
    <property type="molecule type" value="Genomic_DNA"/>
</dbReference>
<protein>
    <recommendedName>
        <fullName evidence="9">Major facilitator superfamily (MFS) profile domain-containing protein</fullName>
    </recommendedName>
</protein>
<dbReference type="PANTHER" id="PTHR23514:SF3">
    <property type="entry name" value="BYPASS OF STOP CODON PROTEIN 6"/>
    <property type="match status" value="1"/>
</dbReference>
<feature type="transmembrane region" description="Helical" evidence="8">
    <location>
        <begin position="148"/>
        <end position="167"/>
    </location>
</feature>
<dbReference type="InterPro" id="IPR036259">
    <property type="entry name" value="MFS_trans_sf"/>
</dbReference>
<feature type="transmembrane region" description="Helical" evidence="8">
    <location>
        <begin position="452"/>
        <end position="473"/>
    </location>
</feature>
<feature type="transmembrane region" description="Helical" evidence="8">
    <location>
        <begin position="94"/>
        <end position="113"/>
    </location>
</feature>
<dbReference type="InterPro" id="IPR020846">
    <property type="entry name" value="MFS_dom"/>
</dbReference>
<evidence type="ECO:0000256" key="7">
    <source>
        <dbReference type="SAM" id="MobiDB-lite"/>
    </source>
</evidence>
<organism evidence="10 11">
    <name type="scientific">Vanrija albida</name>
    <dbReference type="NCBI Taxonomy" id="181172"/>
    <lineage>
        <taxon>Eukaryota</taxon>
        <taxon>Fungi</taxon>
        <taxon>Dikarya</taxon>
        <taxon>Basidiomycota</taxon>
        <taxon>Agaricomycotina</taxon>
        <taxon>Tremellomycetes</taxon>
        <taxon>Trichosporonales</taxon>
        <taxon>Trichosporonaceae</taxon>
        <taxon>Vanrija</taxon>
    </lineage>
</organism>
<dbReference type="SUPFAM" id="SSF103473">
    <property type="entry name" value="MFS general substrate transporter"/>
    <property type="match status" value="1"/>
</dbReference>
<accession>A0ABR3Q5A0</accession>
<keyword evidence="6 8" id="KW-0472">Membrane</keyword>
<reference evidence="10 11" key="1">
    <citation type="submission" date="2023-08" db="EMBL/GenBank/DDBJ databases">
        <title>Annotated Genome Sequence of Vanrija albida AlHP1.</title>
        <authorList>
            <person name="Herzog R."/>
        </authorList>
    </citation>
    <scope>NUCLEOTIDE SEQUENCE [LARGE SCALE GENOMIC DNA]</scope>
    <source>
        <strain evidence="10 11">AlHP1</strain>
    </source>
</reference>
<evidence type="ECO:0000256" key="5">
    <source>
        <dbReference type="ARBA" id="ARBA00022989"/>
    </source>
</evidence>
<feature type="transmembrane region" description="Helical" evidence="8">
    <location>
        <begin position="179"/>
        <end position="201"/>
    </location>
</feature>
<feature type="transmembrane region" description="Helical" evidence="8">
    <location>
        <begin position="340"/>
        <end position="358"/>
    </location>
</feature>
<keyword evidence="3" id="KW-0813">Transport</keyword>
<name>A0ABR3Q5A0_9TREE</name>
<evidence type="ECO:0000256" key="8">
    <source>
        <dbReference type="SAM" id="Phobius"/>
    </source>
</evidence>
<comment type="caution">
    <text evidence="10">The sequence shown here is derived from an EMBL/GenBank/DDBJ whole genome shotgun (WGS) entry which is preliminary data.</text>
</comment>
<comment type="similarity">
    <text evidence="2">Belongs to the major facilitator superfamily.</text>
</comment>
<feature type="domain" description="Major facilitator superfamily (MFS) profile" evidence="9">
    <location>
        <begin position="301"/>
        <end position="482"/>
    </location>
</feature>
<comment type="subcellular location">
    <subcellularLocation>
        <location evidence="1">Endomembrane system</location>
        <topology evidence="1">Multi-pass membrane protein</topology>
    </subcellularLocation>
</comment>
<keyword evidence="11" id="KW-1185">Reference proteome</keyword>
<feature type="transmembrane region" description="Helical" evidence="8">
    <location>
        <begin position="425"/>
        <end position="446"/>
    </location>
</feature>
<evidence type="ECO:0000256" key="4">
    <source>
        <dbReference type="ARBA" id="ARBA00022692"/>
    </source>
</evidence>
<proteinExistence type="inferred from homology"/>
<evidence type="ECO:0000256" key="2">
    <source>
        <dbReference type="ARBA" id="ARBA00008335"/>
    </source>
</evidence>
<feature type="region of interest" description="Disordered" evidence="7">
    <location>
        <begin position="245"/>
        <end position="289"/>
    </location>
</feature>
<dbReference type="Proteomes" id="UP001565368">
    <property type="component" value="Unassembled WGS sequence"/>
</dbReference>